<evidence type="ECO:0000256" key="2">
    <source>
        <dbReference type="SAM" id="Phobius"/>
    </source>
</evidence>
<comment type="caution">
    <text evidence="3">The sequence shown here is derived from an EMBL/GenBank/DDBJ whole genome shotgun (WGS) entry which is preliminary data.</text>
</comment>
<evidence type="ECO:0000313" key="3">
    <source>
        <dbReference type="EMBL" id="MDP4576296.1"/>
    </source>
</evidence>
<evidence type="ECO:0000256" key="1">
    <source>
        <dbReference type="SAM" id="MobiDB-lite"/>
    </source>
</evidence>
<gene>
    <name evidence="3" type="ORF">Q9K02_14235</name>
</gene>
<dbReference type="RefSeq" id="WP_305933545.1">
    <property type="nucleotide sequence ID" value="NZ_JAVAIM010000002.1"/>
</dbReference>
<sequence>MRLRNFSLDRALDTWSDFAIECWAFTLRLALAGLGVFYAWGLAGRWNEAVFDRIFANWLGIIGFIFAGGVLLAILYRLERAFSKEKKHRGPQLSGGRNAPAKKRQRSRWGNRKRKRNT</sequence>
<feature type="region of interest" description="Disordered" evidence="1">
    <location>
        <begin position="84"/>
        <end position="118"/>
    </location>
</feature>
<reference evidence="3 4" key="1">
    <citation type="submission" date="2023-08" db="EMBL/GenBank/DDBJ databases">
        <title>genomic of G39.</title>
        <authorList>
            <person name="Wang Y."/>
        </authorList>
    </citation>
    <scope>NUCLEOTIDE SEQUENCE [LARGE SCALE GENOMIC DNA]</scope>
    <source>
        <strain evidence="3 4">G39</strain>
    </source>
</reference>
<dbReference type="Proteomes" id="UP001240639">
    <property type="component" value="Unassembled WGS sequence"/>
</dbReference>
<keyword evidence="2" id="KW-0472">Membrane</keyword>
<keyword evidence="2" id="KW-0812">Transmembrane</keyword>
<feature type="transmembrane region" description="Helical" evidence="2">
    <location>
        <begin position="20"/>
        <end position="43"/>
    </location>
</feature>
<protein>
    <submittedName>
        <fullName evidence="3">Uncharacterized protein</fullName>
    </submittedName>
</protein>
<keyword evidence="4" id="KW-1185">Reference proteome</keyword>
<name>A0ABT9HT19_9SPHN</name>
<organism evidence="3 4">
    <name type="scientific">Qipengyuania profundimaris</name>
    <dbReference type="NCBI Taxonomy" id="3067652"/>
    <lineage>
        <taxon>Bacteria</taxon>
        <taxon>Pseudomonadati</taxon>
        <taxon>Pseudomonadota</taxon>
        <taxon>Alphaproteobacteria</taxon>
        <taxon>Sphingomonadales</taxon>
        <taxon>Erythrobacteraceae</taxon>
        <taxon>Qipengyuania</taxon>
    </lineage>
</organism>
<dbReference type="EMBL" id="JAVAIM010000002">
    <property type="protein sequence ID" value="MDP4576296.1"/>
    <property type="molecule type" value="Genomic_DNA"/>
</dbReference>
<feature type="compositionally biased region" description="Basic residues" evidence="1">
    <location>
        <begin position="100"/>
        <end position="118"/>
    </location>
</feature>
<feature type="transmembrane region" description="Helical" evidence="2">
    <location>
        <begin position="55"/>
        <end position="78"/>
    </location>
</feature>
<keyword evidence="2" id="KW-1133">Transmembrane helix</keyword>
<proteinExistence type="predicted"/>
<evidence type="ECO:0000313" key="4">
    <source>
        <dbReference type="Proteomes" id="UP001240639"/>
    </source>
</evidence>
<accession>A0ABT9HT19</accession>